<dbReference type="InterPro" id="IPR036013">
    <property type="entry name" value="Band_7/SPFH_dom_sf"/>
</dbReference>
<keyword evidence="2" id="KW-0472">Membrane</keyword>
<accession>A0AAD2D1Q0</accession>
<dbReference type="SUPFAM" id="SSF117892">
    <property type="entry name" value="Band 7/SPFH domain"/>
    <property type="match status" value="1"/>
</dbReference>
<feature type="transmembrane region" description="Helical" evidence="2">
    <location>
        <begin position="6"/>
        <end position="27"/>
    </location>
</feature>
<evidence type="ECO:0000259" key="3">
    <source>
        <dbReference type="Pfam" id="PF01145"/>
    </source>
</evidence>
<evidence type="ECO:0000256" key="2">
    <source>
        <dbReference type="SAM" id="Phobius"/>
    </source>
</evidence>
<proteinExistence type="predicted"/>
<keyword evidence="1" id="KW-0175">Coiled coil</keyword>
<organism evidence="4 5">
    <name type="scientific">Euplotes crassus</name>
    <dbReference type="NCBI Taxonomy" id="5936"/>
    <lineage>
        <taxon>Eukaryota</taxon>
        <taxon>Sar</taxon>
        <taxon>Alveolata</taxon>
        <taxon>Ciliophora</taxon>
        <taxon>Intramacronucleata</taxon>
        <taxon>Spirotrichea</taxon>
        <taxon>Hypotrichia</taxon>
        <taxon>Euplotida</taxon>
        <taxon>Euplotidae</taxon>
        <taxon>Moneuplotes</taxon>
    </lineage>
</organism>
<dbReference type="Pfam" id="PF01145">
    <property type="entry name" value="Band_7"/>
    <property type="match status" value="1"/>
</dbReference>
<keyword evidence="2" id="KW-0812">Transmembrane</keyword>
<reference evidence="4" key="1">
    <citation type="submission" date="2023-07" db="EMBL/GenBank/DDBJ databases">
        <authorList>
            <consortium name="AG Swart"/>
            <person name="Singh M."/>
            <person name="Singh A."/>
            <person name="Seah K."/>
            <person name="Emmerich C."/>
        </authorList>
    </citation>
    <scope>NUCLEOTIDE SEQUENCE</scope>
    <source>
        <strain evidence="4">DP1</strain>
    </source>
</reference>
<evidence type="ECO:0000256" key="1">
    <source>
        <dbReference type="SAM" id="Coils"/>
    </source>
</evidence>
<dbReference type="AlphaFoldDB" id="A0AAD2D1Q0"/>
<dbReference type="Proteomes" id="UP001295684">
    <property type="component" value="Unassembled WGS sequence"/>
</dbReference>
<keyword evidence="5" id="KW-1185">Reference proteome</keyword>
<feature type="coiled-coil region" evidence="1">
    <location>
        <begin position="195"/>
        <end position="222"/>
    </location>
</feature>
<dbReference type="EMBL" id="CAMPGE010018451">
    <property type="protein sequence ID" value="CAI2376866.1"/>
    <property type="molecule type" value="Genomic_DNA"/>
</dbReference>
<protein>
    <recommendedName>
        <fullName evidence="3">Band 7 domain-containing protein</fullName>
    </recommendedName>
</protein>
<evidence type="ECO:0000313" key="5">
    <source>
        <dbReference type="Proteomes" id="UP001295684"/>
    </source>
</evidence>
<comment type="caution">
    <text evidence="4">The sequence shown here is derived from an EMBL/GenBank/DDBJ whole genome shotgun (WGS) entry which is preliminary data.</text>
</comment>
<name>A0AAD2D1Q0_EUPCR</name>
<feature type="domain" description="Band 7" evidence="3">
    <location>
        <begin position="33"/>
        <end position="211"/>
    </location>
</feature>
<evidence type="ECO:0000313" key="4">
    <source>
        <dbReference type="EMBL" id="CAI2376866.1"/>
    </source>
</evidence>
<keyword evidence="2" id="KW-1133">Transmembrane helix</keyword>
<gene>
    <name evidence="4" type="ORF">ECRASSUSDP1_LOCUS18243</name>
</gene>
<sequence>MSTGLAVGVGSLIVGVIAILILIFTSFRSLEVNEIGLNYSGITKSVDRDLYTSGIHFLGVGHSFIKYPTTVQTYEFSKGKGSDAPSVRSRTKDGLEVELEISFQYLYMSLELYDLYMQYGGLEKLPCMKIAIDILTDVATQYKASQFFFDKEKITFAMQKAVNKTFAQYCFATVDYFQLKSIDLPDKYEIAIQETEVMRQDIHKAEAEKAKMQIELETTILQAQIASNININKAEANGQSFYKIQYQQAASLKTIKDALGLSNPDLLDYLRAKILREYPEDKMIIGMA</sequence>
<dbReference type="InterPro" id="IPR001107">
    <property type="entry name" value="Band_7"/>
</dbReference>